<dbReference type="RefSeq" id="WP_069404150.1">
    <property type="nucleotide sequence ID" value="NZ_MIGZ01000018.1"/>
</dbReference>
<dbReference type="AlphaFoldDB" id="A0A1E3S058"/>
<dbReference type="Proteomes" id="UP000094243">
    <property type="component" value="Unassembled WGS sequence"/>
</dbReference>
<name>A0A1E3S058_9MYCO</name>
<gene>
    <name evidence="1" type="ORF">BHQ17_05130</name>
</gene>
<reference evidence="2" key="1">
    <citation type="submission" date="2016-09" db="EMBL/GenBank/DDBJ databases">
        <authorList>
            <person name="Greninger A.L."/>
            <person name="Jerome K.R."/>
            <person name="Mcnair B."/>
            <person name="Wallis C."/>
            <person name="Fang F."/>
        </authorList>
    </citation>
    <scope>NUCLEOTIDE SEQUENCE [LARGE SCALE GENOMIC DNA]</scope>
    <source>
        <strain evidence="2">M7</strain>
    </source>
</reference>
<dbReference type="OrthoDB" id="4624835at2"/>
<accession>A0A1E3S058</accession>
<comment type="caution">
    <text evidence="1">The sequence shown here is derived from an EMBL/GenBank/DDBJ whole genome shotgun (WGS) entry which is preliminary data.</text>
</comment>
<dbReference type="EMBL" id="MIGZ01000018">
    <property type="protein sequence ID" value="ODQ95461.1"/>
    <property type="molecule type" value="Genomic_DNA"/>
</dbReference>
<evidence type="ECO:0000313" key="1">
    <source>
        <dbReference type="EMBL" id="ODQ95461.1"/>
    </source>
</evidence>
<sequence length="140" mass="15014">MAPGEDPTSHVDCEYAAIAQAESLLRVGKQGLGRDRPANFWDVQAVRPLAALLFAASPRGNDQGIQWVRAALDNTDPEDVQTPGWAHAALRCSVAATMSGQSVVEMLTAAPSRRNSILAAVRTALDTLDATEDQWEQRCG</sequence>
<protein>
    <submittedName>
        <fullName evidence="1">Type IV secretion system protein VirD4</fullName>
    </submittedName>
</protein>
<evidence type="ECO:0000313" key="2">
    <source>
        <dbReference type="Proteomes" id="UP000094243"/>
    </source>
</evidence>
<organism evidence="1 2">
    <name type="scientific">Mycolicibacterium holsaticum</name>
    <dbReference type="NCBI Taxonomy" id="152142"/>
    <lineage>
        <taxon>Bacteria</taxon>
        <taxon>Bacillati</taxon>
        <taxon>Actinomycetota</taxon>
        <taxon>Actinomycetes</taxon>
        <taxon>Mycobacteriales</taxon>
        <taxon>Mycobacteriaceae</taxon>
        <taxon>Mycolicibacterium</taxon>
    </lineage>
</organism>
<proteinExistence type="predicted"/>
<keyword evidence="2" id="KW-1185">Reference proteome</keyword>